<keyword evidence="2 7" id="KW-0028">Amino-acid biosynthesis</keyword>
<dbReference type="InterPro" id="IPR000965">
    <property type="entry name" value="GPR_dom"/>
</dbReference>
<gene>
    <name evidence="7" type="primary">proA</name>
    <name evidence="9" type="ORF">ADU70_2023</name>
</gene>
<dbReference type="InterPro" id="IPR016161">
    <property type="entry name" value="Ald_DH/histidinol_DH"/>
</dbReference>
<protein>
    <recommendedName>
        <fullName evidence="7">Gamma-glutamyl phosphate reductase</fullName>
        <shortName evidence="7">GPR</shortName>
        <ecNumber evidence="7">1.2.1.41</ecNumber>
    </recommendedName>
    <alternativeName>
        <fullName evidence="7">Glutamate-5-semialdehyde dehydrogenase</fullName>
    </alternativeName>
    <alternativeName>
        <fullName evidence="7">Glutamyl-gamma-semialdehyde dehydrogenase</fullName>
        <shortName evidence="7">GSA dehydrogenase</shortName>
    </alternativeName>
</protein>
<comment type="similarity">
    <text evidence="7">Belongs to the gamma-glutamyl phosphate reductase family.</text>
</comment>
<evidence type="ECO:0000313" key="10">
    <source>
        <dbReference type="Proteomes" id="UP000076405"/>
    </source>
</evidence>
<dbReference type="EMBL" id="CP012275">
    <property type="protein sequence ID" value="AMV63489.1"/>
    <property type="molecule type" value="Genomic_DNA"/>
</dbReference>
<evidence type="ECO:0000256" key="3">
    <source>
        <dbReference type="ARBA" id="ARBA00022650"/>
    </source>
</evidence>
<dbReference type="InterPro" id="IPR016163">
    <property type="entry name" value="Ald_DH_C"/>
</dbReference>
<evidence type="ECO:0000256" key="2">
    <source>
        <dbReference type="ARBA" id="ARBA00022605"/>
    </source>
</evidence>
<dbReference type="RefSeq" id="WP_056986501.1">
    <property type="nucleotide sequence ID" value="NZ_BAAAXI010000113.1"/>
</dbReference>
<keyword evidence="5 7" id="KW-0560">Oxidoreductase</keyword>
<dbReference type="Pfam" id="PF00171">
    <property type="entry name" value="Aldedh"/>
    <property type="match status" value="2"/>
</dbReference>
<dbReference type="PANTHER" id="PTHR11063:SF8">
    <property type="entry name" value="DELTA-1-PYRROLINE-5-CARBOXYLATE SYNTHASE"/>
    <property type="match status" value="1"/>
</dbReference>
<dbReference type="EC" id="1.2.1.41" evidence="7"/>
<dbReference type="GO" id="GO:0004350">
    <property type="term" value="F:glutamate-5-semialdehyde dehydrogenase activity"/>
    <property type="evidence" value="ECO:0007669"/>
    <property type="project" value="UniProtKB-UniRule"/>
</dbReference>
<dbReference type="NCBIfam" id="TIGR00407">
    <property type="entry name" value="proA"/>
    <property type="match status" value="1"/>
</dbReference>
<reference evidence="9 10" key="1">
    <citation type="journal article" date="2016" name="PLoS ONE">
        <title>The Identification of Novel Diagnostic Marker Genes for the Detection of Beer Spoiling Pediococcus damnosus Strains Using the BlAst Diagnostic Gene findEr.</title>
        <authorList>
            <person name="Behr J."/>
            <person name="Geissler A.J."/>
            <person name="Schmid J."/>
            <person name="Zehe A."/>
            <person name="Vogel R.F."/>
        </authorList>
    </citation>
    <scope>NUCLEOTIDE SEQUENCE [LARGE SCALE GENOMIC DNA]</scope>
    <source>
        <strain evidence="9 10">TMW 2.1533</strain>
    </source>
</reference>
<dbReference type="InterPro" id="IPR016162">
    <property type="entry name" value="Ald_DH_N"/>
</dbReference>
<organism evidence="9 10">
    <name type="scientific">Pediococcus damnosus</name>
    <dbReference type="NCBI Taxonomy" id="51663"/>
    <lineage>
        <taxon>Bacteria</taxon>
        <taxon>Bacillati</taxon>
        <taxon>Bacillota</taxon>
        <taxon>Bacilli</taxon>
        <taxon>Lactobacillales</taxon>
        <taxon>Lactobacillaceae</taxon>
        <taxon>Pediococcus</taxon>
    </lineage>
</organism>
<keyword evidence="7" id="KW-0963">Cytoplasm</keyword>
<proteinExistence type="inferred from homology"/>
<dbReference type="NCBIfam" id="NF001221">
    <property type="entry name" value="PRK00197.1"/>
    <property type="match status" value="1"/>
</dbReference>
<feature type="domain" description="Aldehyde dehydrogenase" evidence="8">
    <location>
        <begin position="8"/>
        <end position="285"/>
    </location>
</feature>
<dbReference type="PROSITE" id="PS01223">
    <property type="entry name" value="PROA"/>
    <property type="match status" value="1"/>
</dbReference>
<dbReference type="Proteomes" id="UP000076405">
    <property type="component" value="Chromosome"/>
</dbReference>
<comment type="subcellular location">
    <subcellularLocation>
        <location evidence="7">Cytoplasm</location>
    </subcellularLocation>
</comment>
<comment type="function">
    <text evidence="7">Catalyzes the NADPH-dependent reduction of L-glutamate 5-phosphate into L-glutamate 5-semialdehyde and phosphate. The product spontaneously undergoes cyclization to form 1-pyrroline-5-carboxylate.</text>
</comment>
<dbReference type="AlphaFoldDB" id="A0AAC9B3B6"/>
<accession>A0AAC9B3B6</accession>
<dbReference type="Gene3D" id="3.40.309.10">
    <property type="entry name" value="Aldehyde Dehydrogenase, Chain A, domain 2"/>
    <property type="match status" value="1"/>
</dbReference>
<dbReference type="CDD" id="cd07079">
    <property type="entry name" value="ALDH_F18-19_ProA-GPR"/>
    <property type="match status" value="1"/>
</dbReference>
<dbReference type="GO" id="GO:0055129">
    <property type="term" value="P:L-proline biosynthetic process"/>
    <property type="evidence" value="ECO:0007669"/>
    <property type="project" value="UniProtKB-UniRule"/>
</dbReference>
<name>A0AAC9B3B6_9LACO</name>
<sequence>MMTLTEMGKRAQAAEQRLSQLSTVKKNRVLKTMANQVRQATPEILKANAIDMQNAEKNGVRKVMLDRLQLDDARVNSMAAGLEQAADLADPIGEVLKGWTTEAGLEISQVRVPLGVIGMIYEARPNVTVDAAGLTFKSGNAVILRGGKEAISSNQALVAALRQALQAEKVAVDSIQLITDTSHETATALMQLTDYLDVLIPRGSAKFIKMVVEKAKVPVIETGAGNCHVYVDEGADLQMATDIVVNAKTQRPSVCNAMEKLVVNQAVAAKLLPMVAKALKPFNVDLRGDERAKAILPEISLATEADWGTEYNDYIMAIKVVDNLDQAIAHINRYNTKHSEAIITNNYAHSERFTKEIDAAVVYVNASTRFTDGVEFGFGAEIGISTQKLHARGPMGLNEITSTKYVVRGNGQVRK</sequence>
<evidence type="ECO:0000256" key="1">
    <source>
        <dbReference type="ARBA" id="ARBA00004985"/>
    </source>
</evidence>
<comment type="pathway">
    <text evidence="1 7">Amino-acid biosynthesis; L-proline biosynthesis; L-glutamate 5-semialdehyde from L-glutamate: step 2/2.</text>
</comment>
<dbReference type="PANTHER" id="PTHR11063">
    <property type="entry name" value="GLUTAMATE SEMIALDEHYDE DEHYDROGENASE"/>
    <property type="match status" value="1"/>
</dbReference>
<keyword evidence="4 7" id="KW-0521">NADP</keyword>
<evidence type="ECO:0000256" key="5">
    <source>
        <dbReference type="ARBA" id="ARBA00023002"/>
    </source>
</evidence>
<keyword evidence="3 7" id="KW-0641">Proline biosynthesis</keyword>
<dbReference type="InterPro" id="IPR020593">
    <property type="entry name" value="G-glutamylP_reductase_CS"/>
</dbReference>
<dbReference type="InterPro" id="IPR015590">
    <property type="entry name" value="Aldehyde_DH_dom"/>
</dbReference>
<dbReference type="PIRSF" id="PIRSF000151">
    <property type="entry name" value="GPR"/>
    <property type="match status" value="1"/>
</dbReference>
<evidence type="ECO:0000256" key="4">
    <source>
        <dbReference type="ARBA" id="ARBA00022857"/>
    </source>
</evidence>
<dbReference type="InterPro" id="IPR012134">
    <property type="entry name" value="Glu-5-SA_DH"/>
</dbReference>
<dbReference type="HAMAP" id="MF_00412">
    <property type="entry name" value="ProA"/>
    <property type="match status" value="1"/>
</dbReference>
<dbReference type="FunFam" id="3.40.309.10:FF:000006">
    <property type="entry name" value="Gamma-glutamyl phosphate reductase"/>
    <property type="match status" value="1"/>
</dbReference>
<dbReference type="Gene3D" id="3.40.605.10">
    <property type="entry name" value="Aldehyde Dehydrogenase, Chain A, domain 1"/>
    <property type="match status" value="1"/>
</dbReference>
<feature type="domain" description="Aldehyde dehydrogenase" evidence="8">
    <location>
        <begin position="315"/>
        <end position="406"/>
    </location>
</feature>
<dbReference type="SUPFAM" id="SSF53720">
    <property type="entry name" value="ALDH-like"/>
    <property type="match status" value="1"/>
</dbReference>
<evidence type="ECO:0000256" key="7">
    <source>
        <dbReference type="HAMAP-Rule" id="MF_00412"/>
    </source>
</evidence>
<comment type="catalytic activity">
    <reaction evidence="6 7">
        <text>L-glutamate 5-semialdehyde + phosphate + NADP(+) = L-glutamyl 5-phosphate + NADPH + H(+)</text>
        <dbReference type="Rhea" id="RHEA:19541"/>
        <dbReference type="ChEBI" id="CHEBI:15378"/>
        <dbReference type="ChEBI" id="CHEBI:43474"/>
        <dbReference type="ChEBI" id="CHEBI:57783"/>
        <dbReference type="ChEBI" id="CHEBI:58066"/>
        <dbReference type="ChEBI" id="CHEBI:58274"/>
        <dbReference type="ChEBI" id="CHEBI:58349"/>
        <dbReference type="EC" id="1.2.1.41"/>
    </reaction>
</comment>
<dbReference type="GO" id="GO:0005737">
    <property type="term" value="C:cytoplasm"/>
    <property type="evidence" value="ECO:0007669"/>
    <property type="project" value="UniProtKB-SubCell"/>
</dbReference>
<evidence type="ECO:0000259" key="8">
    <source>
        <dbReference type="Pfam" id="PF00171"/>
    </source>
</evidence>
<dbReference type="GO" id="GO:0050661">
    <property type="term" value="F:NADP binding"/>
    <property type="evidence" value="ECO:0007669"/>
    <property type="project" value="InterPro"/>
</dbReference>
<evidence type="ECO:0000256" key="6">
    <source>
        <dbReference type="ARBA" id="ARBA00049024"/>
    </source>
</evidence>
<evidence type="ECO:0000313" key="9">
    <source>
        <dbReference type="EMBL" id="AMV63489.1"/>
    </source>
</evidence>